<evidence type="ECO:0000313" key="1">
    <source>
        <dbReference type="EMBL" id="CUP15039.1"/>
    </source>
</evidence>
<dbReference type="Proteomes" id="UP000095606">
    <property type="component" value="Unassembled WGS sequence"/>
</dbReference>
<reference evidence="2" key="2">
    <citation type="submission" date="2022-08" db="EMBL/GenBank/DDBJ databases">
        <title>Genome Sequencing of Bacteroides fragilis Group Isolates with Nanopore Technology.</title>
        <authorList>
            <person name="Tisza M.J."/>
            <person name="Smith D."/>
            <person name="Dekker J.P."/>
        </authorList>
    </citation>
    <scope>NUCLEOTIDE SEQUENCE</scope>
    <source>
        <strain evidence="2">BFG-527</strain>
    </source>
</reference>
<organism evidence="1 3">
    <name type="scientific">Bacteroides faecis</name>
    <dbReference type="NCBI Taxonomy" id="674529"/>
    <lineage>
        <taxon>Bacteria</taxon>
        <taxon>Pseudomonadati</taxon>
        <taxon>Bacteroidota</taxon>
        <taxon>Bacteroidia</taxon>
        <taxon>Bacteroidales</taxon>
        <taxon>Bacteroidaceae</taxon>
        <taxon>Bacteroides</taxon>
    </lineage>
</organism>
<dbReference type="AlphaFoldDB" id="A0A174L0G2"/>
<evidence type="ECO:0000313" key="3">
    <source>
        <dbReference type="Proteomes" id="UP000095606"/>
    </source>
</evidence>
<dbReference type="Proteomes" id="UP001060104">
    <property type="component" value="Chromosome"/>
</dbReference>
<dbReference type="GeneID" id="69590109"/>
<accession>A0A174L0G2</accession>
<keyword evidence="4" id="KW-1185">Reference proteome</keyword>
<accession>A0A3E5GAL9</accession>
<proteinExistence type="predicted"/>
<sequence length="208" mass="24573">MDICKYQLGTLCLLLLPLSVAGQEWSKQDSLRLQQLLKSDQEININRKFVEKTEQNMLYHTKSFVDFDPTLPALKSPIMSPKLSLYTHHVFRRTNSVFLPTYSWFKIHKNITLHSKSNFGENPDHFHVEVQMDYSISKKWSLSIYGEQNLDARRYRGLSSEVIPTTLGSNIILKINKGWKLKTDVRYQYNTIRKKWEWVPQVSISYEW</sequence>
<dbReference type="Pfam" id="PF16150">
    <property type="entry name" value="DUF4858"/>
    <property type="match status" value="1"/>
</dbReference>
<dbReference type="EMBL" id="CP103141">
    <property type="protein sequence ID" value="UVQ73551.1"/>
    <property type="molecule type" value="Genomic_DNA"/>
</dbReference>
<evidence type="ECO:0000313" key="2">
    <source>
        <dbReference type="EMBL" id="UVQ73551.1"/>
    </source>
</evidence>
<reference evidence="1 3" key="1">
    <citation type="submission" date="2015-09" db="EMBL/GenBank/DDBJ databases">
        <authorList>
            <consortium name="Pathogen Informatics"/>
        </authorList>
    </citation>
    <scope>NUCLEOTIDE SEQUENCE [LARGE SCALE GENOMIC DNA]</scope>
    <source>
        <strain evidence="1 3">2789STDY5834846</strain>
    </source>
</reference>
<name>A0A174L0G2_9BACE</name>
<gene>
    <name evidence="1" type="ORF">ERS852461_01951</name>
    <name evidence="2" type="ORF">NXY30_21440</name>
</gene>
<protein>
    <submittedName>
        <fullName evidence="2">DUF4858 domain-containing protein</fullName>
    </submittedName>
</protein>
<evidence type="ECO:0000313" key="4">
    <source>
        <dbReference type="Proteomes" id="UP001060104"/>
    </source>
</evidence>
<dbReference type="InterPro" id="IPR032338">
    <property type="entry name" value="DUF4858"/>
</dbReference>
<dbReference type="RefSeq" id="WP_055269388.1">
    <property type="nucleotide sequence ID" value="NZ_CABMFH010000013.1"/>
</dbReference>
<dbReference type="EMBL" id="CZAE01000008">
    <property type="protein sequence ID" value="CUP15039.1"/>
    <property type="molecule type" value="Genomic_DNA"/>
</dbReference>